<dbReference type="EMBL" id="JAWWNJ010000058">
    <property type="protein sequence ID" value="KAK7013855.1"/>
    <property type="molecule type" value="Genomic_DNA"/>
</dbReference>
<feature type="compositionally biased region" description="Basic and acidic residues" evidence="1">
    <location>
        <begin position="94"/>
        <end position="103"/>
    </location>
</feature>
<gene>
    <name evidence="3" type="ORF">R3P38DRAFT_3277653</name>
</gene>
<organism evidence="3 4">
    <name type="scientific">Favolaschia claudopus</name>
    <dbReference type="NCBI Taxonomy" id="2862362"/>
    <lineage>
        <taxon>Eukaryota</taxon>
        <taxon>Fungi</taxon>
        <taxon>Dikarya</taxon>
        <taxon>Basidiomycota</taxon>
        <taxon>Agaricomycotina</taxon>
        <taxon>Agaricomycetes</taxon>
        <taxon>Agaricomycetidae</taxon>
        <taxon>Agaricales</taxon>
        <taxon>Marasmiineae</taxon>
        <taxon>Mycenaceae</taxon>
        <taxon>Favolaschia</taxon>
    </lineage>
</organism>
<dbReference type="Pfam" id="PF20149">
    <property type="entry name" value="DUF6532"/>
    <property type="match status" value="1"/>
</dbReference>
<protein>
    <recommendedName>
        <fullName evidence="2">DUF6532 domain-containing protein</fullName>
    </recommendedName>
</protein>
<name>A0AAW0AMW4_9AGAR</name>
<feature type="compositionally biased region" description="Low complexity" evidence="1">
    <location>
        <begin position="257"/>
        <end position="276"/>
    </location>
</feature>
<feature type="region of interest" description="Disordered" evidence="1">
    <location>
        <begin position="311"/>
        <end position="369"/>
    </location>
</feature>
<feature type="compositionally biased region" description="Basic and acidic residues" evidence="1">
    <location>
        <begin position="187"/>
        <end position="201"/>
    </location>
</feature>
<feature type="compositionally biased region" description="Basic and acidic residues" evidence="1">
    <location>
        <begin position="147"/>
        <end position="159"/>
    </location>
</feature>
<evidence type="ECO:0000256" key="1">
    <source>
        <dbReference type="SAM" id="MobiDB-lite"/>
    </source>
</evidence>
<feature type="compositionally biased region" description="Low complexity" evidence="1">
    <location>
        <begin position="160"/>
        <end position="171"/>
    </location>
</feature>
<evidence type="ECO:0000313" key="3">
    <source>
        <dbReference type="EMBL" id="KAK7013855.1"/>
    </source>
</evidence>
<feature type="region of interest" description="Disordered" evidence="1">
    <location>
        <begin position="1"/>
        <end position="299"/>
    </location>
</feature>
<accession>A0AAW0AMW4</accession>
<feature type="compositionally biased region" description="Basic and acidic residues" evidence="1">
    <location>
        <begin position="29"/>
        <end position="46"/>
    </location>
</feature>
<dbReference type="InterPro" id="IPR045341">
    <property type="entry name" value="DUF6532"/>
</dbReference>
<reference evidence="3 4" key="1">
    <citation type="journal article" date="2024" name="J Genomics">
        <title>Draft genome sequencing and assembly of Favolaschia claudopus CIRM-BRFM 2984 isolated from oak limbs.</title>
        <authorList>
            <person name="Navarro D."/>
            <person name="Drula E."/>
            <person name="Chaduli D."/>
            <person name="Cazenave R."/>
            <person name="Ahrendt S."/>
            <person name="Wang J."/>
            <person name="Lipzen A."/>
            <person name="Daum C."/>
            <person name="Barry K."/>
            <person name="Grigoriev I.V."/>
            <person name="Favel A."/>
            <person name="Rosso M.N."/>
            <person name="Martin F."/>
        </authorList>
    </citation>
    <scope>NUCLEOTIDE SEQUENCE [LARGE SCALE GENOMIC DNA]</scope>
    <source>
        <strain evidence="3 4">CIRM-BRFM 2984</strain>
    </source>
</reference>
<feature type="compositionally biased region" description="Basic and acidic residues" evidence="1">
    <location>
        <begin position="64"/>
        <end position="73"/>
    </location>
</feature>
<evidence type="ECO:0000259" key="2">
    <source>
        <dbReference type="Pfam" id="PF20149"/>
    </source>
</evidence>
<dbReference type="AlphaFoldDB" id="A0AAW0AMW4"/>
<comment type="caution">
    <text evidence="3">The sequence shown here is derived from an EMBL/GenBank/DDBJ whole genome shotgun (WGS) entry which is preliminary data.</text>
</comment>
<feature type="compositionally biased region" description="Acidic residues" evidence="1">
    <location>
        <begin position="74"/>
        <end position="93"/>
    </location>
</feature>
<feature type="domain" description="DUF6532" evidence="2">
    <location>
        <begin position="378"/>
        <end position="568"/>
    </location>
</feature>
<proteinExistence type="predicted"/>
<feature type="compositionally biased region" description="Low complexity" evidence="1">
    <location>
        <begin position="320"/>
        <end position="329"/>
    </location>
</feature>
<keyword evidence="4" id="KW-1185">Reference proteome</keyword>
<feature type="compositionally biased region" description="Basic residues" evidence="1">
    <location>
        <begin position="211"/>
        <end position="256"/>
    </location>
</feature>
<feature type="compositionally biased region" description="Basic and acidic residues" evidence="1">
    <location>
        <begin position="123"/>
        <end position="135"/>
    </location>
</feature>
<dbReference type="Proteomes" id="UP001362999">
    <property type="component" value="Unassembled WGS sequence"/>
</dbReference>
<feature type="compositionally biased region" description="Low complexity" evidence="1">
    <location>
        <begin position="1"/>
        <end position="18"/>
    </location>
</feature>
<evidence type="ECO:0000313" key="4">
    <source>
        <dbReference type="Proteomes" id="UP001362999"/>
    </source>
</evidence>
<sequence length="631" mass="71069">MAHSTQRSSTAASQTQTRRSTRSVNTHPAADKENQNHSSGNHEKPQKPHHGRRVESEDEDDGHSEDRDYHPEQGDNDSDNNSEAADPDEDSEAESDKETEERRGRVRKASAKQAMIDLAKVQAEAEKKAKAEKAARAAKKKAGVVVEDARPPIEDDHFAARTVPTTRPAAVKQLAQRNTRVPPSAQLREDDRPSRREEHISIHPSRGRSVSPRRRSSPIRSRQRTPSSRRRTPSPHQRRTATPRRRASPRHHRTRSRTQSPRRAPSPRRGSSPPARHTFRGRSPAHESPARRPVLRDINNNVVTNPIVVNLRSDHHRAHSSSPRRSSSPGSGGKRRRSSSLDSDDDMRSTPVPRTSSSGSRPRAKDLDDDSKEYVAFASDHYRCLLARRQAFPDSRMETEMVREAWGEACEEMGERLVLTPAMAKLISSRGSQMRGEIKTKSRPLIDPMYGFESGQNKETVAANRKLAEHLKETSNFAYKTLGERVKTGLYHHPIIQAVVNAMWFANQRDEGPKHPEFFSPLPLRALALVLTVIENNIDEHITGIRTDVPFTANEYRKVYEAHIKALELYAAGTDKYQLMDKILRRLASVGRFHSGAQPLTTVTAPVFTDKTFEDAMQEYEDGEFDDEGMA</sequence>